<name>A0A7W6RZI9_9PROT</name>
<protein>
    <submittedName>
        <fullName evidence="1">Uncharacterized protein</fullName>
    </submittedName>
</protein>
<proteinExistence type="predicted"/>
<keyword evidence="2" id="KW-1185">Reference proteome</keyword>
<evidence type="ECO:0000313" key="1">
    <source>
        <dbReference type="EMBL" id="MBB4286131.1"/>
    </source>
</evidence>
<organism evidence="1 2">
    <name type="scientific">Roseospira goensis</name>
    <dbReference type="NCBI Taxonomy" id="391922"/>
    <lineage>
        <taxon>Bacteria</taxon>
        <taxon>Pseudomonadati</taxon>
        <taxon>Pseudomonadota</taxon>
        <taxon>Alphaproteobacteria</taxon>
        <taxon>Rhodospirillales</taxon>
        <taxon>Rhodospirillaceae</taxon>
        <taxon>Roseospira</taxon>
    </lineage>
</organism>
<evidence type="ECO:0000313" key="2">
    <source>
        <dbReference type="Proteomes" id="UP000555728"/>
    </source>
</evidence>
<reference evidence="1 2" key="1">
    <citation type="submission" date="2020-08" db="EMBL/GenBank/DDBJ databases">
        <title>Genome sequencing of Purple Non-Sulfur Bacteria from various extreme environments.</title>
        <authorList>
            <person name="Mayer M."/>
        </authorList>
    </citation>
    <scope>NUCLEOTIDE SEQUENCE [LARGE SCALE GENOMIC DNA]</scope>
    <source>
        <strain evidence="1 2">JA135</strain>
    </source>
</reference>
<accession>A0A7W6RZI9</accession>
<dbReference type="AlphaFoldDB" id="A0A7W6RZI9"/>
<sequence>MTDPQPDIPGAATAHRLEGLEPDNLLAFLALLGLLRALETAAPEWRPRVHWAGAPLRPVLTLAQPQTPAAVAAAAARGGAVLAADHSFGDHADVTFDRATARAWQTDALNTQTAGRTALLAALFSDGAVKDDGKVSAAPFVAMFGQGHQHFLARLSAVPKGVLPKSLRGRKDVPDLNAPARIAAALFAPWTRADDTDAFRWDPAEDRRYALRYRDPSKDAGRTEHGANRLAALGLAALPGAAVTRRGRVQFLNIGTEMAPGRGGRAVTWPIWERPASLATLQALLGHPALAATDPDADTLRRLGVTGLRRCRRIAVGKYFNFTRAEAL</sequence>
<gene>
    <name evidence="1" type="ORF">GGD88_001858</name>
</gene>
<dbReference type="EMBL" id="JACIGI010000013">
    <property type="protein sequence ID" value="MBB4286131.1"/>
    <property type="molecule type" value="Genomic_DNA"/>
</dbReference>
<comment type="caution">
    <text evidence="1">The sequence shown here is derived from an EMBL/GenBank/DDBJ whole genome shotgun (WGS) entry which is preliminary data.</text>
</comment>
<dbReference type="Proteomes" id="UP000555728">
    <property type="component" value="Unassembled WGS sequence"/>
</dbReference>
<dbReference type="RefSeq" id="WP_184434535.1">
    <property type="nucleotide sequence ID" value="NZ_JACIGI010000013.1"/>
</dbReference>